<sequence length="100" mass="10879">RASVADIVPAEKMANVLGLINNFTPFSFMFGPVMTGFIMDVDGGFDHLTTIVLVTFILNFLVVLLYSNTSDNAAINKDISQNGGFVGKLTEVFKPLFNTN</sequence>
<proteinExistence type="predicted"/>
<name>A0A1B6HGM6_9HEMI</name>
<reference evidence="2" key="1">
    <citation type="submission" date="2015-11" db="EMBL/GenBank/DDBJ databases">
        <title>De novo transcriptome assembly of four potential Pierce s Disease insect vectors from Arizona vineyards.</title>
        <authorList>
            <person name="Tassone E.E."/>
        </authorList>
    </citation>
    <scope>NUCLEOTIDE SEQUENCE</scope>
</reference>
<dbReference type="AlphaFoldDB" id="A0A1B6HGM6"/>
<dbReference type="InterPro" id="IPR036259">
    <property type="entry name" value="MFS_trans_sf"/>
</dbReference>
<organism evidence="2">
    <name type="scientific">Homalodisca liturata</name>
    <dbReference type="NCBI Taxonomy" id="320908"/>
    <lineage>
        <taxon>Eukaryota</taxon>
        <taxon>Metazoa</taxon>
        <taxon>Ecdysozoa</taxon>
        <taxon>Arthropoda</taxon>
        <taxon>Hexapoda</taxon>
        <taxon>Insecta</taxon>
        <taxon>Pterygota</taxon>
        <taxon>Neoptera</taxon>
        <taxon>Paraneoptera</taxon>
        <taxon>Hemiptera</taxon>
        <taxon>Auchenorrhyncha</taxon>
        <taxon>Membracoidea</taxon>
        <taxon>Cicadellidae</taxon>
        <taxon>Cicadellinae</taxon>
        <taxon>Proconiini</taxon>
        <taxon>Homalodisca</taxon>
    </lineage>
</organism>
<dbReference type="EMBL" id="GECU01033921">
    <property type="protein sequence ID" value="JAS73785.1"/>
    <property type="molecule type" value="Transcribed_RNA"/>
</dbReference>
<evidence type="ECO:0000256" key="1">
    <source>
        <dbReference type="SAM" id="Phobius"/>
    </source>
</evidence>
<feature type="non-terminal residue" evidence="2">
    <location>
        <position position="1"/>
    </location>
</feature>
<evidence type="ECO:0008006" key="3">
    <source>
        <dbReference type="Google" id="ProtNLM"/>
    </source>
</evidence>
<keyword evidence="1" id="KW-1133">Transmembrane helix</keyword>
<evidence type="ECO:0000313" key="2">
    <source>
        <dbReference type="EMBL" id="JAS73785.1"/>
    </source>
</evidence>
<feature type="transmembrane region" description="Helical" evidence="1">
    <location>
        <begin position="47"/>
        <end position="67"/>
    </location>
</feature>
<feature type="non-terminal residue" evidence="2">
    <location>
        <position position="100"/>
    </location>
</feature>
<gene>
    <name evidence="2" type="ORF">g.58602</name>
</gene>
<dbReference type="Gene3D" id="1.20.1250.20">
    <property type="entry name" value="MFS general substrate transporter like domains"/>
    <property type="match status" value="1"/>
</dbReference>
<keyword evidence="1" id="KW-0472">Membrane</keyword>
<accession>A0A1B6HGM6</accession>
<dbReference type="SUPFAM" id="SSF103473">
    <property type="entry name" value="MFS general substrate transporter"/>
    <property type="match status" value="1"/>
</dbReference>
<keyword evidence="1" id="KW-0812">Transmembrane</keyword>
<protein>
    <recommendedName>
        <fullName evidence="3">Major facilitator superfamily (MFS) profile domain-containing protein</fullName>
    </recommendedName>
</protein>